<evidence type="ECO:0000256" key="4">
    <source>
        <dbReference type="ARBA" id="ARBA00022729"/>
    </source>
</evidence>
<keyword evidence="2" id="KW-0645">Protease</keyword>
<keyword evidence="6" id="KW-0862">Zinc</keyword>
<evidence type="ECO:0000256" key="6">
    <source>
        <dbReference type="ARBA" id="ARBA00022833"/>
    </source>
</evidence>
<sequence>MPRFLIGVSALAMFAGCAFAQDFSIERIDHHIRTLSDDSFEGRAPGTVGERMTVAYLSGAFSAVGLEPGGDLRPDGTRSWTQDVTLNRSTMVEDPVLSLSIGGERVPMVQEKDLAVRAPVNGSERVELEDVPLIFVGYGAHAPERDWSDFKDVDVEGKVIVALVNDPDFETGEGVFGGEAMTYYGRWTYKYEEAARRGAAGVLVIHETEPASYPWGVIANGNHTTLDIVRDDPAAAHSALQGWMHVDIARRVFEAAGTSYEDAKAMAQQPEFQPMELDATIDATLVSRKERITVKNVVGILPGSNRPDEHILFTGHHDHLGVGQPDETGDTIYNGAIDNATGLALMIEMARAFVETGGTERSLVFLAVGAEESGLLGAKYYAANPLYPLEKTVGVINTDAPGVHGPTRDFSISGSAKLGLLDVLIEEAEERGRRYSPDPNPAAGSFFRSDHFPFAQVGVPAVSFRSGRDLVDGGTERAAAIAAAYSAEDYHQQSDEWSPDWDLSGLVADAELIYAVAERLGNSSEWPNWAEGSEFKALRDASADARSQGQ</sequence>
<feature type="chain" id="PRO_5032954391" evidence="7">
    <location>
        <begin position="21"/>
        <end position="550"/>
    </location>
</feature>
<feature type="signal peptide" evidence="7">
    <location>
        <begin position="1"/>
        <end position="20"/>
    </location>
</feature>
<evidence type="ECO:0000256" key="5">
    <source>
        <dbReference type="ARBA" id="ARBA00022801"/>
    </source>
</evidence>
<comment type="caution">
    <text evidence="9">The sequence shown here is derived from an EMBL/GenBank/DDBJ whole genome shotgun (WGS) entry which is preliminary data.</text>
</comment>
<dbReference type="InterPro" id="IPR046450">
    <property type="entry name" value="PA_dom_sf"/>
</dbReference>
<dbReference type="PROSITE" id="PS51257">
    <property type="entry name" value="PROKAR_LIPOPROTEIN"/>
    <property type="match status" value="1"/>
</dbReference>
<keyword evidence="10" id="KW-1185">Reference proteome</keyword>
<proteinExistence type="predicted"/>
<dbReference type="GO" id="GO:0008235">
    <property type="term" value="F:metalloexopeptidase activity"/>
    <property type="evidence" value="ECO:0007669"/>
    <property type="project" value="InterPro"/>
</dbReference>
<accession>A0A845UW98</accession>
<dbReference type="SUPFAM" id="SSF52025">
    <property type="entry name" value="PA domain"/>
    <property type="match status" value="1"/>
</dbReference>
<keyword evidence="4 7" id="KW-0732">Signal</keyword>
<dbReference type="PANTHER" id="PTHR12147">
    <property type="entry name" value="METALLOPEPTIDASE M28 FAMILY MEMBER"/>
    <property type="match status" value="1"/>
</dbReference>
<dbReference type="CDD" id="cd05660">
    <property type="entry name" value="M28_like_PA"/>
    <property type="match status" value="1"/>
</dbReference>
<feature type="domain" description="Peptidase M28" evidence="8">
    <location>
        <begin position="296"/>
        <end position="509"/>
    </location>
</feature>
<reference evidence="9 10" key="1">
    <citation type="submission" date="2020-02" db="EMBL/GenBank/DDBJ databases">
        <authorList>
            <person name="Zhang X.-Y."/>
        </authorList>
    </citation>
    <scope>NUCLEOTIDE SEQUENCE [LARGE SCALE GENOMIC DNA]</scope>
    <source>
        <strain evidence="9 10">C33</strain>
    </source>
</reference>
<dbReference type="Pfam" id="PF04389">
    <property type="entry name" value="Peptidase_M28"/>
    <property type="match status" value="1"/>
</dbReference>
<dbReference type="RefSeq" id="WP_164210293.1">
    <property type="nucleotide sequence ID" value="NZ_JAAGSC010000032.1"/>
</dbReference>
<keyword evidence="3" id="KW-0479">Metal-binding</keyword>
<evidence type="ECO:0000259" key="8">
    <source>
        <dbReference type="Pfam" id="PF04389"/>
    </source>
</evidence>
<protein>
    <submittedName>
        <fullName evidence="9">M20/M25/M40 family metallo-hydrolase</fullName>
    </submittedName>
</protein>
<dbReference type="Gene3D" id="3.40.630.10">
    <property type="entry name" value="Zn peptidases"/>
    <property type="match status" value="1"/>
</dbReference>
<name>A0A845UW98_9GAMM</name>
<gene>
    <name evidence="9" type="ORF">G3I74_03945</name>
</gene>
<dbReference type="AlphaFoldDB" id="A0A845UW98"/>
<evidence type="ECO:0000256" key="1">
    <source>
        <dbReference type="ARBA" id="ARBA00022438"/>
    </source>
</evidence>
<dbReference type="GO" id="GO:0004177">
    <property type="term" value="F:aminopeptidase activity"/>
    <property type="evidence" value="ECO:0007669"/>
    <property type="project" value="UniProtKB-KW"/>
</dbReference>
<dbReference type="EMBL" id="JAAGSC010000032">
    <property type="protein sequence ID" value="NDY94878.1"/>
    <property type="molecule type" value="Genomic_DNA"/>
</dbReference>
<evidence type="ECO:0000256" key="2">
    <source>
        <dbReference type="ARBA" id="ARBA00022670"/>
    </source>
</evidence>
<dbReference type="Proteomes" id="UP000484885">
    <property type="component" value="Unassembled WGS sequence"/>
</dbReference>
<evidence type="ECO:0000256" key="7">
    <source>
        <dbReference type="SAM" id="SignalP"/>
    </source>
</evidence>
<dbReference type="InterPro" id="IPR007484">
    <property type="entry name" value="Peptidase_M28"/>
</dbReference>
<keyword evidence="5 9" id="KW-0378">Hydrolase</keyword>
<dbReference type="GO" id="GO:0046872">
    <property type="term" value="F:metal ion binding"/>
    <property type="evidence" value="ECO:0007669"/>
    <property type="project" value="UniProtKB-KW"/>
</dbReference>
<dbReference type="FunFam" id="3.40.630.10:FF:000088">
    <property type="entry name" value="Peptidase M20"/>
    <property type="match status" value="1"/>
</dbReference>
<dbReference type="InterPro" id="IPR045175">
    <property type="entry name" value="M28_fam"/>
</dbReference>
<evidence type="ECO:0000313" key="9">
    <source>
        <dbReference type="EMBL" id="NDY94878.1"/>
    </source>
</evidence>
<dbReference type="Gene3D" id="3.50.30.30">
    <property type="match status" value="1"/>
</dbReference>
<dbReference type="PANTHER" id="PTHR12147:SF56">
    <property type="entry name" value="AMINOPEPTIDASE YDR415C-RELATED"/>
    <property type="match status" value="1"/>
</dbReference>
<keyword evidence="1" id="KW-0031">Aminopeptidase</keyword>
<organism evidence="9 10">
    <name type="scientific">Wenzhouxiangella limi</name>
    <dbReference type="NCBI Taxonomy" id="2707351"/>
    <lineage>
        <taxon>Bacteria</taxon>
        <taxon>Pseudomonadati</taxon>
        <taxon>Pseudomonadota</taxon>
        <taxon>Gammaproteobacteria</taxon>
        <taxon>Chromatiales</taxon>
        <taxon>Wenzhouxiangellaceae</taxon>
        <taxon>Wenzhouxiangella</taxon>
    </lineage>
</organism>
<dbReference type="GO" id="GO:0006508">
    <property type="term" value="P:proteolysis"/>
    <property type="evidence" value="ECO:0007669"/>
    <property type="project" value="UniProtKB-KW"/>
</dbReference>
<evidence type="ECO:0000313" key="10">
    <source>
        <dbReference type="Proteomes" id="UP000484885"/>
    </source>
</evidence>
<evidence type="ECO:0000256" key="3">
    <source>
        <dbReference type="ARBA" id="ARBA00022723"/>
    </source>
</evidence>
<dbReference type="SUPFAM" id="SSF53187">
    <property type="entry name" value="Zn-dependent exopeptidases"/>
    <property type="match status" value="1"/>
</dbReference>